<organism evidence="1 2">
    <name type="scientific">Marinobacter pelagius</name>
    <dbReference type="NCBI Taxonomy" id="379482"/>
    <lineage>
        <taxon>Bacteria</taxon>
        <taxon>Pseudomonadati</taxon>
        <taxon>Pseudomonadota</taxon>
        <taxon>Gammaproteobacteria</taxon>
        <taxon>Pseudomonadales</taxon>
        <taxon>Marinobacteraceae</taxon>
        <taxon>Marinobacter</taxon>
    </lineage>
</organism>
<protein>
    <submittedName>
        <fullName evidence="1">Uncharacterized protein</fullName>
    </submittedName>
</protein>
<name>A0A366GL51_9GAMM</name>
<comment type="caution">
    <text evidence="1">The sequence shown here is derived from an EMBL/GenBank/DDBJ whole genome shotgun (WGS) entry which is preliminary data.</text>
</comment>
<dbReference type="AlphaFoldDB" id="A0A366GL51"/>
<gene>
    <name evidence="1" type="ORF">DET50_113110</name>
</gene>
<accession>A0A366GL51</accession>
<dbReference type="EMBL" id="QNRO01000013">
    <property type="protein sequence ID" value="RBP27909.1"/>
    <property type="molecule type" value="Genomic_DNA"/>
</dbReference>
<proteinExistence type="predicted"/>
<dbReference type="Proteomes" id="UP000252995">
    <property type="component" value="Unassembled WGS sequence"/>
</dbReference>
<evidence type="ECO:0000313" key="1">
    <source>
        <dbReference type="EMBL" id="RBP27909.1"/>
    </source>
</evidence>
<reference evidence="1 2" key="1">
    <citation type="submission" date="2018-06" db="EMBL/GenBank/DDBJ databases">
        <title>Freshwater and sediment microbial communities from various areas in North America, analyzing microbe dynamics in response to fracking.</title>
        <authorList>
            <person name="Lamendella R."/>
        </authorList>
    </citation>
    <scope>NUCLEOTIDE SEQUENCE [LARGE SCALE GENOMIC DNA]</scope>
    <source>
        <strain evidence="1 2">114J</strain>
    </source>
</reference>
<sequence>MTGGERQHHCESVAEESELNLIHYYEVRYQVG</sequence>
<evidence type="ECO:0000313" key="2">
    <source>
        <dbReference type="Proteomes" id="UP000252995"/>
    </source>
</evidence>